<dbReference type="Gene3D" id="3.40.50.720">
    <property type="entry name" value="NAD(P)-binding Rossmann-like Domain"/>
    <property type="match status" value="1"/>
</dbReference>
<dbReference type="Proteomes" id="UP000293852">
    <property type="component" value="Unassembled WGS sequence"/>
</dbReference>
<dbReference type="SMART" id="SM00829">
    <property type="entry name" value="PKS_ER"/>
    <property type="match status" value="1"/>
</dbReference>
<feature type="domain" description="Enoyl reductase (ER)" evidence="2">
    <location>
        <begin position="16"/>
        <end position="320"/>
    </location>
</feature>
<dbReference type="EMBL" id="SGWX01000001">
    <property type="protein sequence ID" value="RZS60367.1"/>
    <property type="molecule type" value="Genomic_DNA"/>
</dbReference>
<evidence type="ECO:0000259" key="2">
    <source>
        <dbReference type="SMART" id="SM00829"/>
    </source>
</evidence>
<dbReference type="RefSeq" id="WP_130412222.1">
    <property type="nucleotide sequence ID" value="NZ_SGWX01000001.1"/>
</dbReference>
<dbReference type="InterPro" id="IPR036291">
    <property type="entry name" value="NAD(P)-bd_dom_sf"/>
</dbReference>
<keyword evidence="1" id="KW-0560">Oxidoreductase</keyword>
<protein>
    <recommendedName>
        <fullName evidence="2">Enoyl reductase (ER) domain-containing protein</fullName>
    </recommendedName>
</protein>
<dbReference type="InterPro" id="IPR020843">
    <property type="entry name" value="ER"/>
</dbReference>
<evidence type="ECO:0000313" key="4">
    <source>
        <dbReference type="Proteomes" id="UP000293852"/>
    </source>
</evidence>
<dbReference type="Gene3D" id="3.90.180.10">
    <property type="entry name" value="Medium-chain alcohol dehydrogenases, catalytic domain"/>
    <property type="match status" value="1"/>
</dbReference>
<dbReference type="OrthoDB" id="9805663at2"/>
<name>A0A4Q7M0U1_9MICO</name>
<evidence type="ECO:0000313" key="3">
    <source>
        <dbReference type="EMBL" id="RZS60367.1"/>
    </source>
</evidence>
<organism evidence="3 4">
    <name type="scientific">Xylanimonas ulmi</name>
    <dbReference type="NCBI Taxonomy" id="228973"/>
    <lineage>
        <taxon>Bacteria</taxon>
        <taxon>Bacillati</taxon>
        <taxon>Actinomycetota</taxon>
        <taxon>Actinomycetes</taxon>
        <taxon>Micrococcales</taxon>
        <taxon>Promicromonosporaceae</taxon>
        <taxon>Xylanimonas</taxon>
    </lineage>
</organism>
<dbReference type="InterPro" id="IPR045010">
    <property type="entry name" value="MDR_fam"/>
</dbReference>
<reference evidence="3 4" key="1">
    <citation type="submission" date="2019-02" db="EMBL/GenBank/DDBJ databases">
        <title>Sequencing the genomes of 1000 actinobacteria strains.</title>
        <authorList>
            <person name="Klenk H.-P."/>
        </authorList>
    </citation>
    <scope>NUCLEOTIDE SEQUENCE [LARGE SCALE GENOMIC DNA]</scope>
    <source>
        <strain evidence="3 4">DSM 16932</strain>
    </source>
</reference>
<dbReference type="PANTHER" id="PTHR43205:SF7">
    <property type="entry name" value="PROSTAGLANDIN REDUCTASE 1"/>
    <property type="match status" value="1"/>
</dbReference>
<accession>A0A4Q7M0U1</accession>
<dbReference type="SUPFAM" id="SSF51735">
    <property type="entry name" value="NAD(P)-binding Rossmann-fold domains"/>
    <property type="match status" value="1"/>
</dbReference>
<dbReference type="InterPro" id="IPR011032">
    <property type="entry name" value="GroES-like_sf"/>
</dbReference>
<dbReference type="InterPro" id="IPR041694">
    <property type="entry name" value="ADH_N_2"/>
</dbReference>
<dbReference type="GO" id="GO:0016628">
    <property type="term" value="F:oxidoreductase activity, acting on the CH-CH group of donors, NAD or NADP as acceptor"/>
    <property type="evidence" value="ECO:0007669"/>
    <property type="project" value="InterPro"/>
</dbReference>
<evidence type="ECO:0000256" key="1">
    <source>
        <dbReference type="ARBA" id="ARBA00023002"/>
    </source>
</evidence>
<comment type="caution">
    <text evidence="3">The sequence shown here is derived from an EMBL/GenBank/DDBJ whole genome shotgun (WGS) entry which is preliminary data.</text>
</comment>
<dbReference type="Pfam" id="PF16884">
    <property type="entry name" value="ADH_N_2"/>
    <property type="match status" value="1"/>
</dbReference>
<gene>
    <name evidence="3" type="ORF">EV386_0622</name>
</gene>
<dbReference type="InterPro" id="IPR013149">
    <property type="entry name" value="ADH-like_C"/>
</dbReference>
<sequence length="324" mass="33878">MSARSRQLHLVRRPHGLPVLRDFDIVEVPLAAPDAGEVLVENLWVSVDPYHREVFDSVTLGTALEGRALGRVLSSRNPEIAVDDLVIHRDGLRTHTVTAQARVIRPPAGVPPEAYLGILGGTGLSAWVGLTTIGRLEAGESVLITAAAGGVGTAAGHIAKALGAAPIIGVTSTQAKADRLLAGPFDEVIAYRDTTLLGQLAGRDIPLALEGVGGSHLEAVIGGMAEGGRIAWVGGISGYNAHTPPGAPGNLFDLVHREIRLHGFLVRNHMDERDGYEAFMTPRVADGIVPVEQTVVDGLDAAPSALIGVLTGANFGKHLVRVAE</sequence>
<dbReference type="PANTHER" id="PTHR43205">
    <property type="entry name" value="PROSTAGLANDIN REDUCTASE"/>
    <property type="match status" value="1"/>
</dbReference>
<keyword evidence="4" id="KW-1185">Reference proteome</keyword>
<dbReference type="AlphaFoldDB" id="A0A4Q7M0U1"/>
<proteinExistence type="predicted"/>
<dbReference type="CDD" id="cd05288">
    <property type="entry name" value="PGDH"/>
    <property type="match status" value="1"/>
</dbReference>
<dbReference type="Pfam" id="PF00107">
    <property type="entry name" value="ADH_zinc_N"/>
    <property type="match status" value="1"/>
</dbReference>
<dbReference type="SUPFAM" id="SSF50129">
    <property type="entry name" value="GroES-like"/>
    <property type="match status" value="1"/>
</dbReference>